<reference evidence="2 3" key="1">
    <citation type="submission" date="2020-08" db="EMBL/GenBank/DDBJ databases">
        <title>Novel species isolated from subtropical streams in China.</title>
        <authorList>
            <person name="Lu H."/>
        </authorList>
    </citation>
    <scope>NUCLEOTIDE SEQUENCE [LARGE SCALE GENOMIC DNA]</scope>
    <source>
        <strain evidence="2 3">NL8W</strain>
    </source>
</reference>
<name>A0ABR6ZEE5_9BURK</name>
<sequence>MMNSTMNTEDISSVKADLAKKDWLIACLCAAWCDTCNFYRSSFDDLMSKHPDKCFAWIDIEDQAHLVDEVDIENFPTILIQHRDQVIFLGTVLPDASQLQRLISSMTEESPKQTVKRSALNQDAPVGWNIRELILES</sequence>
<dbReference type="EMBL" id="JACOFX010000013">
    <property type="protein sequence ID" value="MBC3910014.1"/>
    <property type="molecule type" value="Genomic_DNA"/>
</dbReference>
<dbReference type="InterPro" id="IPR036249">
    <property type="entry name" value="Thioredoxin-like_sf"/>
</dbReference>
<evidence type="ECO:0000259" key="1">
    <source>
        <dbReference type="Pfam" id="PF00085"/>
    </source>
</evidence>
<evidence type="ECO:0000313" key="2">
    <source>
        <dbReference type="EMBL" id="MBC3910014.1"/>
    </source>
</evidence>
<accession>A0ABR6ZEE5</accession>
<evidence type="ECO:0000313" key="3">
    <source>
        <dbReference type="Proteomes" id="UP000646911"/>
    </source>
</evidence>
<feature type="domain" description="Thioredoxin" evidence="1">
    <location>
        <begin position="17"/>
        <end position="86"/>
    </location>
</feature>
<proteinExistence type="predicted"/>
<organism evidence="2 3">
    <name type="scientific">Undibacterium umbellatum</name>
    <dbReference type="NCBI Taxonomy" id="2762300"/>
    <lineage>
        <taxon>Bacteria</taxon>
        <taxon>Pseudomonadati</taxon>
        <taxon>Pseudomonadota</taxon>
        <taxon>Betaproteobacteria</taxon>
        <taxon>Burkholderiales</taxon>
        <taxon>Oxalobacteraceae</taxon>
        <taxon>Undibacterium</taxon>
    </lineage>
</organism>
<comment type="caution">
    <text evidence="2">The sequence shown here is derived from an EMBL/GenBank/DDBJ whole genome shotgun (WGS) entry which is preliminary data.</text>
</comment>
<dbReference type="RefSeq" id="WP_186955517.1">
    <property type="nucleotide sequence ID" value="NZ_JACOFX010000013.1"/>
</dbReference>
<gene>
    <name evidence="2" type="ORF">H8L47_20835</name>
</gene>
<dbReference type="InterPro" id="IPR013766">
    <property type="entry name" value="Thioredoxin_domain"/>
</dbReference>
<dbReference type="SUPFAM" id="SSF52833">
    <property type="entry name" value="Thioredoxin-like"/>
    <property type="match status" value="1"/>
</dbReference>
<dbReference type="CDD" id="cd02947">
    <property type="entry name" value="TRX_family"/>
    <property type="match status" value="1"/>
</dbReference>
<dbReference type="Gene3D" id="3.40.30.10">
    <property type="entry name" value="Glutaredoxin"/>
    <property type="match status" value="1"/>
</dbReference>
<protein>
    <submittedName>
        <fullName evidence="2">Thioredoxin family protein</fullName>
    </submittedName>
</protein>
<dbReference type="Pfam" id="PF00085">
    <property type="entry name" value="Thioredoxin"/>
    <property type="match status" value="1"/>
</dbReference>
<keyword evidence="3" id="KW-1185">Reference proteome</keyword>
<dbReference type="Proteomes" id="UP000646911">
    <property type="component" value="Unassembled WGS sequence"/>
</dbReference>